<sequence>MPRRPKPSSKPPPSTSAASTSPSPSHTDAILFPTPTAFASWLRTNHASTPQGIWLRISKKSAPEPSVTYDEALDIALCYGWIDGQRKSLPIPGTHFAQRFTPRRRGSLWSRRNVEKVAVLEADGRMQEAGRAEVQAAREDGRWERAYAGSRDVQVPADFETALRARGNEVWEFFDGLGKTQRYPFLMRLQTARTDEMRRKKMEQFVDLLAERKTL</sequence>
<keyword evidence="3" id="KW-1185">Reference proteome</keyword>
<feature type="region of interest" description="Disordered" evidence="1">
    <location>
        <begin position="1"/>
        <end position="29"/>
    </location>
</feature>
<dbReference type="EMBL" id="JPKY01000111">
    <property type="protein sequence ID" value="KFH41873.1"/>
    <property type="molecule type" value="Genomic_DNA"/>
</dbReference>
<dbReference type="AlphaFoldDB" id="A0A086SXP1"/>
<protein>
    <submittedName>
        <fullName evidence="2">Uncharacterized protein</fullName>
    </submittedName>
</protein>
<evidence type="ECO:0000313" key="3">
    <source>
        <dbReference type="Proteomes" id="UP000029964"/>
    </source>
</evidence>
<reference evidence="3" key="1">
    <citation type="journal article" date="2014" name="Genome Announc.">
        <title>Genome sequence and annotation of Acremonium chrysogenum, producer of the beta-lactam antibiotic cephalosporin C.</title>
        <authorList>
            <person name="Terfehr D."/>
            <person name="Dahlmann T.A."/>
            <person name="Specht T."/>
            <person name="Zadra I."/>
            <person name="Kuernsteiner H."/>
            <person name="Kueck U."/>
        </authorList>
    </citation>
    <scope>NUCLEOTIDE SEQUENCE [LARGE SCALE GENOMIC DNA]</scope>
    <source>
        <strain evidence="3">ATCC 11550 / CBS 779.69 / DSM 880 / IAM 14645 / JCM 23072 / IMI 49137</strain>
    </source>
</reference>
<gene>
    <name evidence="2" type="ORF">ACRE_074040</name>
</gene>
<proteinExistence type="predicted"/>
<comment type="caution">
    <text evidence="2">The sequence shown here is derived from an EMBL/GenBank/DDBJ whole genome shotgun (WGS) entry which is preliminary data.</text>
</comment>
<name>A0A086SXP1_HAPC1</name>
<feature type="compositionally biased region" description="Low complexity" evidence="1">
    <location>
        <begin position="15"/>
        <end position="25"/>
    </location>
</feature>
<evidence type="ECO:0000256" key="1">
    <source>
        <dbReference type="SAM" id="MobiDB-lite"/>
    </source>
</evidence>
<dbReference type="HOGENOM" id="CLU_076645_1_1_1"/>
<dbReference type="OrthoDB" id="10263401at2759"/>
<evidence type="ECO:0000313" key="2">
    <source>
        <dbReference type="EMBL" id="KFH41873.1"/>
    </source>
</evidence>
<organism evidence="2 3">
    <name type="scientific">Hapsidospora chrysogenum (strain ATCC 11550 / CBS 779.69 / DSM 880 / IAM 14645 / JCM 23072 / IMI 49137)</name>
    <name type="common">Acremonium chrysogenum</name>
    <dbReference type="NCBI Taxonomy" id="857340"/>
    <lineage>
        <taxon>Eukaryota</taxon>
        <taxon>Fungi</taxon>
        <taxon>Dikarya</taxon>
        <taxon>Ascomycota</taxon>
        <taxon>Pezizomycotina</taxon>
        <taxon>Sordariomycetes</taxon>
        <taxon>Hypocreomycetidae</taxon>
        <taxon>Hypocreales</taxon>
        <taxon>Bionectriaceae</taxon>
        <taxon>Hapsidospora</taxon>
    </lineage>
</organism>
<dbReference type="Pfam" id="PF13376">
    <property type="entry name" value="OmdA"/>
    <property type="match status" value="1"/>
</dbReference>
<accession>A0A086SXP1</accession>
<dbReference type="STRING" id="857340.A0A086SXP1"/>
<dbReference type="Proteomes" id="UP000029964">
    <property type="component" value="Unassembled WGS sequence"/>
</dbReference>